<dbReference type="AlphaFoldDB" id="A0A9I9EK08"/>
<evidence type="ECO:0000256" key="1">
    <source>
        <dbReference type="SAM" id="Phobius"/>
    </source>
</evidence>
<keyword evidence="1" id="KW-0472">Membrane</keyword>
<protein>
    <submittedName>
        <fullName evidence="2">Uncharacterized protein</fullName>
    </submittedName>
</protein>
<feature type="transmembrane region" description="Helical" evidence="1">
    <location>
        <begin position="20"/>
        <end position="44"/>
    </location>
</feature>
<accession>A0A9I9EK08</accession>
<keyword evidence="1" id="KW-1133">Transmembrane helix</keyword>
<dbReference type="Gramene" id="MELO3C034805.2.1">
    <property type="protein sequence ID" value="MELO3C034805.2.1"/>
    <property type="gene ID" value="MELO3C034805.2"/>
</dbReference>
<reference evidence="2" key="1">
    <citation type="submission" date="2023-03" db="UniProtKB">
        <authorList>
            <consortium name="EnsemblPlants"/>
        </authorList>
    </citation>
    <scope>IDENTIFICATION</scope>
</reference>
<sequence>MDEGVVELGRERGRQRRQEIGALYMSLRTLLPLGFIKVICGTVHKGRDKQREKKRKKKDQ</sequence>
<proteinExistence type="predicted"/>
<name>A0A9I9EK08_CUCME</name>
<dbReference type="EnsemblPlants" id="MELO3C034805.2.1">
    <property type="protein sequence ID" value="MELO3C034805.2.1"/>
    <property type="gene ID" value="MELO3C034805.2"/>
</dbReference>
<evidence type="ECO:0000313" key="2">
    <source>
        <dbReference type="EnsemblPlants" id="MELO3C034805.2.1"/>
    </source>
</evidence>
<keyword evidence="1" id="KW-0812">Transmembrane</keyword>
<organism evidence="2">
    <name type="scientific">Cucumis melo</name>
    <name type="common">Muskmelon</name>
    <dbReference type="NCBI Taxonomy" id="3656"/>
    <lineage>
        <taxon>Eukaryota</taxon>
        <taxon>Viridiplantae</taxon>
        <taxon>Streptophyta</taxon>
        <taxon>Embryophyta</taxon>
        <taxon>Tracheophyta</taxon>
        <taxon>Spermatophyta</taxon>
        <taxon>Magnoliopsida</taxon>
        <taxon>eudicotyledons</taxon>
        <taxon>Gunneridae</taxon>
        <taxon>Pentapetalae</taxon>
        <taxon>rosids</taxon>
        <taxon>fabids</taxon>
        <taxon>Cucurbitales</taxon>
        <taxon>Cucurbitaceae</taxon>
        <taxon>Benincaseae</taxon>
        <taxon>Cucumis</taxon>
    </lineage>
</organism>